<sequence length="46" mass="4961">MARPLVVLLTSRTPNPKHAAVVVGLDLVGSDALVPEMFESFRLKKG</sequence>
<evidence type="ECO:0000313" key="2">
    <source>
        <dbReference type="Proteomes" id="UP000584374"/>
    </source>
</evidence>
<comment type="caution">
    <text evidence="1">The sequence shown here is derived from an EMBL/GenBank/DDBJ whole genome shotgun (WGS) entry which is preliminary data.</text>
</comment>
<reference evidence="1 2" key="1">
    <citation type="submission" date="2020-08" db="EMBL/GenBank/DDBJ databases">
        <title>Sequencing the genomes of 1000 actinobacteria strains.</title>
        <authorList>
            <person name="Klenk H.-P."/>
        </authorList>
    </citation>
    <scope>NUCLEOTIDE SEQUENCE [LARGE SCALE GENOMIC DNA]</scope>
    <source>
        <strain evidence="1 2">DSM 45584</strain>
    </source>
</reference>
<gene>
    <name evidence="1" type="ORF">BJ970_001711</name>
</gene>
<accession>A0A840Q2F4</accession>
<dbReference type="RefSeq" id="WP_184725673.1">
    <property type="nucleotide sequence ID" value="NZ_JACHIW010000001.1"/>
</dbReference>
<dbReference type="EMBL" id="JACHIW010000001">
    <property type="protein sequence ID" value="MBB5154177.1"/>
    <property type="molecule type" value="Genomic_DNA"/>
</dbReference>
<evidence type="ECO:0000313" key="1">
    <source>
        <dbReference type="EMBL" id="MBB5154177.1"/>
    </source>
</evidence>
<name>A0A840Q2F4_9PSEU</name>
<organism evidence="1 2">
    <name type="scientific">Saccharopolyspora phatthalungensis</name>
    <dbReference type="NCBI Taxonomy" id="664693"/>
    <lineage>
        <taxon>Bacteria</taxon>
        <taxon>Bacillati</taxon>
        <taxon>Actinomycetota</taxon>
        <taxon>Actinomycetes</taxon>
        <taxon>Pseudonocardiales</taxon>
        <taxon>Pseudonocardiaceae</taxon>
        <taxon>Saccharopolyspora</taxon>
    </lineage>
</organism>
<keyword evidence="2" id="KW-1185">Reference proteome</keyword>
<dbReference type="AlphaFoldDB" id="A0A840Q2F4"/>
<proteinExistence type="predicted"/>
<protein>
    <submittedName>
        <fullName evidence="1">Uncharacterized protein</fullName>
    </submittedName>
</protein>
<dbReference type="Proteomes" id="UP000584374">
    <property type="component" value="Unassembled WGS sequence"/>
</dbReference>